<feature type="non-terminal residue" evidence="1">
    <location>
        <position position="1"/>
    </location>
</feature>
<comment type="caution">
    <text evidence="1">The sequence shown here is derived from an EMBL/GenBank/DDBJ whole genome shotgun (WGS) entry which is preliminary data.</text>
</comment>
<organism evidence="1 2">
    <name type="scientific">Clarias magur</name>
    <name type="common">Asian catfish</name>
    <name type="synonym">Macropteronotus magur</name>
    <dbReference type="NCBI Taxonomy" id="1594786"/>
    <lineage>
        <taxon>Eukaryota</taxon>
        <taxon>Metazoa</taxon>
        <taxon>Chordata</taxon>
        <taxon>Craniata</taxon>
        <taxon>Vertebrata</taxon>
        <taxon>Euteleostomi</taxon>
        <taxon>Actinopterygii</taxon>
        <taxon>Neopterygii</taxon>
        <taxon>Teleostei</taxon>
        <taxon>Ostariophysi</taxon>
        <taxon>Siluriformes</taxon>
        <taxon>Clariidae</taxon>
        <taxon>Clarias</taxon>
    </lineage>
</organism>
<keyword evidence="1" id="KW-0675">Receptor</keyword>
<proteinExistence type="predicted"/>
<evidence type="ECO:0000313" key="2">
    <source>
        <dbReference type="Proteomes" id="UP000727407"/>
    </source>
</evidence>
<reference evidence="1" key="1">
    <citation type="submission" date="2020-07" db="EMBL/GenBank/DDBJ databases">
        <title>Clarias magur genome sequencing, assembly and annotation.</title>
        <authorList>
            <person name="Kushwaha B."/>
            <person name="Kumar R."/>
            <person name="Das P."/>
            <person name="Joshi C.G."/>
            <person name="Kumar D."/>
            <person name="Nagpure N.S."/>
            <person name="Pandey M."/>
            <person name="Agarwal S."/>
            <person name="Srivastava S."/>
            <person name="Singh M."/>
            <person name="Sahoo L."/>
            <person name="Jayasankar P."/>
            <person name="Meher P.K."/>
            <person name="Koringa P.G."/>
            <person name="Iquebal M.A."/>
            <person name="Das S.P."/>
            <person name="Bit A."/>
            <person name="Patnaik S."/>
            <person name="Patel N."/>
            <person name="Shah T.M."/>
            <person name="Hinsu A."/>
            <person name="Jena J.K."/>
        </authorList>
    </citation>
    <scope>NUCLEOTIDE SEQUENCE</scope>
    <source>
        <strain evidence="1">CIFAMagur01</strain>
        <tissue evidence="1">Testis</tissue>
    </source>
</reference>
<accession>A0A8J4T9L5</accession>
<dbReference type="InterPro" id="IPR028082">
    <property type="entry name" value="Peripla_BP_I"/>
</dbReference>
<dbReference type="Proteomes" id="UP000727407">
    <property type="component" value="Unassembled WGS sequence"/>
</dbReference>
<gene>
    <name evidence="1" type="ORF">DAT39_018110</name>
</gene>
<dbReference type="AlphaFoldDB" id="A0A8J4T9L5"/>
<feature type="non-terminal residue" evidence="1">
    <location>
        <position position="76"/>
    </location>
</feature>
<dbReference type="Gene3D" id="3.40.50.2300">
    <property type="match status" value="1"/>
</dbReference>
<keyword evidence="2" id="KW-1185">Reference proteome</keyword>
<sequence>VVEALKKVKFTTTLGEQVWFDSTGATAAKYDVVNWEQGFNGKVQFKVLGYYDASLPSGQQFVLSAEDIVWAGEKLE</sequence>
<dbReference type="EMBL" id="QNUK01000521">
    <property type="protein sequence ID" value="KAF5892181.1"/>
    <property type="molecule type" value="Genomic_DNA"/>
</dbReference>
<name>A0A8J4T9L5_CLAMG</name>
<evidence type="ECO:0000313" key="1">
    <source>
        <dbReference type="EMBL" id="KAF5892181.1"/>
    </source>
</evidence>
<protein>
    <submittedName>
        <fullName evidence="1">Extracellular calcium-sensing receptor-like</fullName>
    </submittedName>
</protein>
<dbReference type="OrthoDB" id="5984008at2759"/>
<dbReference type="SUPFAM" id="SSF53822">
    <property type="entry name" value="Periplasmic binding protein-like I"/>
    <property type="match status" value="1"/>
</dbReference>